<protein>
    <submittedName>
        <fullName evidence="2">Uncharacterized protein</fullName>
    </submittedName>
</protein>
<feature type="compositionally biased region" description="Low complexity" evidence="1">
    <location>
        <begin position="79"/>
        <end position="92"/>
    </location>
</feature>
<proteinExistence type="predicted"/>
<accession>A0AAW1HNJ1</accession>
<dbReference type="AlphaFoldDB" id="A0AAW1HNJ1"/>
<reference evidence="2" key="1">
    <citation type="submission" date="2024-03" db="EMBL/GenBank/DDBJ databases">
        <title>WGS assembly of Saponaria officinalis var. Norfolk2.</title>
        <authorList>
            <person name="Jenkins J."/>
            <person name="Shu S."/>
            <person name="Grimwood J."/>
            <person name="Barry K."/>
            <person name="Goodstein D."/>
            <person name="Schmutz J."/>
            <person name="Leebens-Mack J."/>
            <person name="Osbourn A."/>
        </authorList>
    </citation>
    <scope>NUCLEOTIDE SEQUENCE [LARGE SCALE GENOMIC DNA]</scope>
    <source>
        <strain evidence="2">JIC</strain>
    </source>
</reference>
<evidence type="ECO:0000256" key="1">
    <source>
        <dbReference type="SAM" id="MobiDB-lite"/>
    </source>
</evidence>
<comment type="caution">
    <text evidence="2">The sequence shown here is derived from an EMBL/GenBank/DDBJ whole genome shotgun (WGS) entry which is preliminary data.</text>
</comment>
<sequence length="176" mass="19283">MFPAPPSELVSVLPPWSPSPTSHLISSIRLLASSRISHPVYFMPSKTHSFRARHIHQHVIINSTQSSSPFISRRAATQSPSLSSPSSSKSFSHPVASHTLLTYLQSRIRCSSVSSLNPHRGQKSHSFRSGSQVGLVWAMPPCTIAKRTFSLLGVPWFSKCSTHIPKSTRDEDGSSP</sequence>
<keyword evidence="3" id="KW-1185">Reference proteome</keyword>
<evidence type="ECO:0000313" key="2">
    <source>
        <dbReference type="EMBL" id="KAK9677605.1"/>
    </source>
</evidence>
<gene>
    <name evidence="2" type="ORF">RND81_11G155100</name>
</gene>
<feature type="region of interest" description="Disordered" evidence="1">
    <location>
        <begin position="72"/>
        <end position="92"/>
    </location>
</feature>
<dbReference type="EMBL" id="JBDFQZ010000011">
    <property type="protein sequence ID" value="KAK9677605.1"/>
    <property type="molecule type" value="Genomic_DNA"/>
</dbReference>
<dbReference type="Proteomes" id="UP001443914">
    <property type="component" value="Unassembled WGS sequence"/>
</dbReference>
<organism evidence="2 3">
    <name type="scientific">Saponaria officinalis</name>
    <name type="common">Common soapwort</name>
    <name type="synonym">Lychnis saponaria</name>
    <dbReference type="NCBI Taxonomy" id="3572"/>
    <lineage>
        <taxon>Eukaryota</taxon>
        <taxon>Viridiplantae</taxon>
        <taxon>Streptophyta</taxon>
        <taxon>Embryophyta</taxon>
        <taxon>Tracheophyta</taxon>
        <taxon>Spermatophyta</taxon>
        <taxon>Magnoliopsida</taxon>
        <taxon>eudicotyledons</taxon>
        <taxon>Gunneridae</taxon>
        <taxon>Pentapetalae</taxon>
        <taxon>Caryophyllales</taxon>
        <taxon>Caryophyllaceae</taxon>
        <taxon>Caryophylleae</taxon>
        <taxon>Saponaria</taxon>
    </lineage>
</organism>
<evidence type="ECO:0000313" key="3">
    <source>
        <dbReference type="Proteomes" id="UP001443914"/>
    </source>
</evidence>
<name>A0AAW1HNJ1_SAPOF</name>